<dbReference type="PANTHER" id="PTHR36922:SF1">
    <property type="entry name" value="DUF1993 DOMAIN-CONTAINING PROTEIN"/>
    <property type="match status" value="1"/>
</dbReference>
<dbReference type="Gene3D" id="1.20.120.450">
    <property type="entry name" value="dinb family like domain"/>
    <property type="match status" value="1"/>
</dbReference>
<accession>A0A2A2MRJ1</accession>
<dbReference type="AlphaFoldDB" id="A0A2A2MRJ1"/>
<reference evidence="1" key="1">
    <citation type="journal article" date="2015" name="BMC Genomics">
        <title>Genome mining reveals unlocked bioactive potential of marine Gram-negative bacteria.</title>
        <authorList>
            <person name="Machado H."/>
            <person name="Sonnenschein E.C."/>
            <person name="Melchiorsen J."/>
            <person name="Gram L."/>
        </authorList>
    </citation>
    <scope>NUCLEOTIDE SEQUENCE</scope>
    <source>
        <strain evidence="1">S2052</strain>
    </source>
</reference>
<dbReference type="PANTHER" id="PTHR36922">
    <property type="entry name" value="BLL2446 PROTEIN"/>
    <property type="match status" value="1"/>
</dbReference>
<name>A0A2A2MRJ1_9VIBR</name>
<evidence type="ECO:0000313" key="1">
    <source>
        <dbReference type="EMBL" id="KJY74967.1"/>
    </source>
</evidence>
<gene>
    <name evidence="1" type="ORF">TW71_08540</name>
</gene>
<organism evidence="1">
    <name type="scientific">Vibrio coralliilyticus</name>
    <dbReference type="NCBI Taxonomy" id="190893"/>
    <lineage>
        <taxon>Bacteria</taxon>
        <taxon>Pseudomonadati</taxon>
        <taxon>Pseudomonadota</taxon>
        <taxon>Gammaproteobacteria</taxon>
        <taxon>Vibrionales</taxon>
        <taxon>Vibrionaceae</taxon>
        <taxon>Vibrio</taxon>
    </lineage>
</organism>
<sequence>MARLKHTLIHHLTQLKTMMTRMPASALPCSLAPDMFSLEKHAKVAANFALRGYCPLLGVATVSFYNDKEGKQAVLSQIEATLAYLAAAPEIEGYQDQRQITDTAGLIDVTLCESEFIERFILPNLLFHMGMVYAIGKTQGVSLSKGDFDGFHHYPPGFCFGQVSQA</sequence>
<dbReference type="InterPro" id="IPR018531">
    <property type="entry name" value="DUF1993"/>
</dbReference>
<dbReference type="EMBL" id="JXXR01000008">
    <property type="protein sequence ID" value="KJY74967.1"/>
    <property type="molecule type" value="Genomic_DNA"/>
</dbReference>
<dbReference type="SUPFAM" id="SSF109854">
    <property type="entry name" value="DinB/YfiT-like putative metalloenzymes"/>
    <property type="match status" value="1"/>
</dbReference>
<protein>
    <submittedName>
        <fullName evidence="1">Uncharacterized protein</fullName>
    </submittedName>
</protein>
<dbReference type="Pfam" id="PF09351">
    <property type="entry name" value="DUF1993"/>
    <property type="match status" value="1"/>
</dbReference>
<dbReference type="RefSeq" id="WP_019277150.1">
    <property type="nucleotide sequence ID" value="NZ_CP063053.1"/>
</dbReference>
<proteinExistence type="predicted"/>
<dbReference type="InterPro" id="IPR034660">
    <property type="entry name" value="DinB/YfiT-like"/>
</dbReference>
<comment type="caution">
    <text evidence="1">The sequence shown here is derived from an EMBL/GenBank/DDBJ whole genome shotgun (WGS) entry which is preliminary data.</text>
</comment>